<sequence length="78" mass="9006">LVDTEIVSLKIYQELLSEYGYSFTKEEYAKHYSGKTEKENIKRFIDTYNLSVSYQECLDEVSNIERKLISQGVEGKGG</sequence>
<accession>A0A6A8LXQ5</accession>
<comment type="caution">
    <text evidence="1">The sequence shown here is derived from an EMBL/GenBank/DDBJ whole genome shotgun (WGS) entry which is preliminary data.</text>
</comment>
<dbReference type="InterPro" id="IPR023198">
    <property type="entry name" value="PGP-like_dom2"/>
</dbReference>
<dbReference type="Gene3D" id="1.10.150.240">
    <property type="entry name" value="Putative phosphatase, domain 2"/>
    <property type="match status" value="1"/>
</dbReference>
<dbReference type="EMBL" id="WKKZ01001561">
    <property type="protein sequence ID" value="MSE06950.1"/>
    <property type="molecule type" value="Genomic_DNA"/>
</dbReference>
<feature type="non-terminal residue" evidence="1">
    <location>
        <position position="1"/>
    </location>
</feature>
<organism evidence="1 2">
    <name type="scientific">Ligilactobacillus salivarius</name>
    <dbReference type="NCBI Taxonomy" id="1624"/>
    <lineage>
        <taxon>Bacteria</taxon>
        <taxon>Bacillati</taxon>
        <taxon>Bacillota</taxon>
        <taxon>Bacilli</taxon>
        <taxon>Lactobacillales</taxon>
        <taxon>Lactobacillaceae</taxon>
        <taxon>Ligilactobacillus</taxon>
    </lineage>
</organism>
<dbReference type="SUPFAM" id="SSF56784">
    <property type="entry name" value="HAD-like"/>
    <property type="match status" value="1"/>
</dbReference>
<name>A0A6A8LXQ5_9LACO</name>
<evidence type="ECO:0000313" key="1">
    <source>
        <dbReference type="EMBL" id="MSE06950.1"/>
    </source>
</evidence>
<evidence type="ECO:0000313" key="2">
    <source>
        <dbReference type="Proteomes" id="UP000437575"/>
    </source>
</evidence>
<proteinExistence type="predicted"/>
<feature type="non-terminal residue" evidence="1">
    <location>
        <position position="78"/>
    </location>
</feature>
<protein>
    <submittedName>
        <fullName evidence="1">HAD hydrolase-like protein</fullName>
    </submittedName>
</protein>
<dbReference type="Proteomes" id="UP000437575">
    <property type="component" value="Unassembled WGS sequence"/>
</dbReference>
<dbReference type="Pfam" id="PF13419">
    <property type="entry name" value="HAD_2"/>
    <property type="match status" value="1"/>
</dbReference>
<keyword evidence="1" id="KW-0378">Hydrolase</keyword>
<dbReference type="InterPro" id="IPR041492">
    <property type="entry name" value="HAD_2"/>
</dbReference>
<dbReference type="GO" id="GO:0016787">
    <property type="term" value="F:hydrolase activity"/>
    <property type="evidence" value="ECO:0007669"/>
    <property type="project" value="UniProtKB-KW"/>
</dbReference>
<reference evidence="1 2" key="1">
    <citation type="submission" date="2019-11" db="EMBL/GenBank/DDBJ databases">
        <title>Draft Genome Sequence of Plant Growth-Promoting Rhizosphere-Associated Bacteria.</title>
        <authorList>
            <person name="Vasilyev I.Y."/>
            <person name="Radchenko V."/>
            <person name="Ilnitskaya E.V."/>
        </authorList>
    </citation>
    <scope>NUCLEOTIDE SEQUENCE [LARGE SCALE GENOMIC DNA]</scope>
    <source>
        <strain evidence="1 2">VRA_1sq_f</strain>
    </source>
</reference>
<dbReference type="AlphaFoldDB" id="A0A6A8LXQ5"/>
<gene>
    <name evidence="1" type="ORF">GKC34_14865</name>
</gene>
<dbReference type="InterPro" id="IPR036412">
    <property type="entry name" value="HAD-like_sf"/>
</dbReference>